<keyword evidence="3" id="KW-0131">Cell cycle</keyword>
<proteinExistence type="inferred from homology"/>
<gene>
    <name evidence="3 4" type="primary">scpA</name>
    <name evidence="4" type="ordered locus">UPA3_0361</name>
</gene>
<evidence type="ECO:0000313" key="5">
    <source>
        <dbReference type="Proteomes" id="UP000002162"/>
    </source>
</evidence>
<protein>
    <recommendedName>
        <fullName evidence="2 3">Segregation and condensation protein A</fullName>
    </recommendedName>
</protein>
<dbReference type="HOGENOM" id="CLU_933651_0_0_14"/>
<keyword evidence="3" id="KW-0132">Cell division</keyword>
<name>A0A2C9DYJ1_UREP2</name>
<dbReference type="GO" id="GO:0006260">
    <property type="term" value="P:DNA replication"/>
    <property type="evidence" value="ECO:0007669"/>
    <property type="project" value="UniProtKB-UniRule"/>
</dbReference>
<keyword evidence="1 3" id="KW-0159">Chromosome partition</keyword>
<dbReference type="GO" id="GO:0007059">
    <property type="term" value="P:chromosome segregation"/>
    <property type="evidence" value="ECO:0007669"/>
    <property type="project" value="UniProtKB-UniRule"/>
</dbReference>
<dbReference type="GeneID" id="29672434"/>
<dbReference type="PANTHER" id="PTHR33969:SF2">
    <property type="entry name" value="SEGREGATION AND CONDENSATION PROTEIN A"/>
    <property type="match status" value="1"/>
</dbReference>
<evidence type="ECO:0000313" key="4">
    <source>
        <dbReference type="EMBL" id="ACA32977.1"/>
    </source>
</evidence>
<keyword evidence="3" id="KW-0963">Cytoplasm</keyword>
<dbReference type="RefSeq" id="WP_006688570.1">
    <property type="nucleotide sequence ID" value="NC_010503.1"/>
</dbReference>
<evidence type="ECO:0000256" key="3">
    <source>
        <dbReference type="HAMAP-Rule" id="MF_01805"/>
    </source>
</evidence>
<dbReference type="PANTHER" id="PTHR33969">
    <property type="entry name" value="SEGREGATION AND CONDENSATION PROTEIN A"/>
    <property type="match status" value="1"/>
</dbReference>
<comment type="function">
    <text evidence="3">Participates in chromosomal partition during cell division. May act via the formation of a condensin-like complex containing Smc and ScpB that pull DNA away from mid-cell into both cell halves.</text>
</comment>
<dbReference type="GO" id="GO:0051301">
    <property type="term" value="P:cell division"/>
    <property type="evidence" value="ECO:0007669"/>
    <property type="project" value="UniProtKB-KW"/>
</dbReference>
<dbReference type="GO" id="GO:0005737">
    <property type="term" value="C:cytoplasm"/>
    <property type="evidence" value="ECO:0007669"/>
    <property type="project" value="UniProtKB-SubCell"/>
</dbReference>
<reference evidence="4 5" key="1">
    <citation type="submission" date="2008-02" db="EMBL/GenBank/DDBJ databases">
        <title>Genome sequence of Ureaplasma parvum serovar 3.</title>
        <authorList>
            <person name="Methe B.A."/>
            <person name="Glass J."/>
            <person name="Waites K."/>
            <person name="Shrivastava S."/>
        </authorList>
    </citation>
    <scope>NUCLEOTIDE SEQUENCE [LARGE SCALE GENOMIC DNA]</scope>
    <source>
        <strain evidence="5">ATCC 27815 / 27 / NCTC 11736</strain>
    </source>
</reference>
<dbReference type="Gene3D" id="6.10.250.2410">
    <property type="match status" value="1"/>
</dbReference>
<comment type="subunit">
    <text evidence="3">Component of a cohesin-like complex composed of ScpA, ScpB and the Smc homodimer, in which ScpA and ScpB bind to the head domain of Smc. The presence of the three proteins is required for the association of the complex with DNA.</text>
</comment>
<dbReference type="Pfam" id="PF02616">
    <property type="entry name" value="SMC_ScpA"/>
    <property type="match status" value="1"/>
</dbReference>
<organism evidence="4 5">
    <name type="scientific">Ureaplasma parvum serovar 3 (strain ATCC 27815 / 27 / NCTC 11736)</name>
    <dbReference type="NCBI Taxonomy" id="505682"/>
    <lineage>
        <taxon>Bacteria</taxon>
        <taxon>Bacillati</taxon>
        <taxon>Mycoplasmatota</taxon>
        <taxon>Mycoplasmoidales</taxon>
        <taxon>Mycoplasmoidaceae</taxon>
        <taxon>Ureaplasma</taxon>
    </lineage>
</organism>
<comment type="similarity">
    <text evidence="3">Belongs to the ScpA family.</text>
</comment>
<comment type="subcellular location">
    <subcellularLocation>
        <location evidence="3">Cytoplasm</location>
    </subcellularLocation>
    <text evidence="3">Associated with two foci at the outer edges of the nucleoid region in young cells, and at four foci within both cell halves in older cells.</text>
</comment>
<evidence type="ECO:0000256" key="2">
    <source>
        <dbReference type="ARBA" id="ARBA00044777"/>
    </source>
</evidence>
<evidence type="ECO:0000256" key="1">
    <source>
        <dbReference type="ARBA" id="ARBA00022829"/>
    </source>
</evidence>
<dbReference type="HAMAP" id="MF_01805">
    <property type="entry name" value="ScpA"/>
    <property type="match status" value="1"/>
</dbReference>
<dbReference type="KEGG" id="upa:UPA3_0361"/>
<dbReference type="Proteomes" id="UP000002162">
    <property type="component" value="Chromosome"/>
</dbReference>
<dbReference type="InterPro" id="IPR003768">
    <property type="entry name" value="ScpA"/>
</dbReference>
<sequence>MSEKQIQNSLFEYKFIDFNGPLDTLCVLIKQKRLDINNLDILELSKQYVNFVNQLIKTIDIDILGDHLAMASYLLELKTRMLMPTVDEKQIMSIEEDRQNLIDRLIEYNGYKNLSEHLKQRFEFRATMMDLPQQDYEQFYLKDAIYKPLPNHLDSMILKNIMDKIIYENELKNYKINKIKVHEYDVKQLEQLLLNYLKQSPNQQASMLSFFDIQAVIDKNKRFFAIMFLIILILINRNEILFEELDNDYLLKINIERVVDDYNSSSVEQAKNLTSNLTKDTIINFKGEDNE</sequence>
<accession>A0A2C9DYJ1</accession>
<dbReference type="EMBL" id="CP000942">
    <property type="protein sequence ID" value="ACA32977.1"/>
    <property type="molecule type" value="Genomic_DNA"/>
</dbReference>
<dbReference type="AlphaFoldDB" id="A0A2C9DYJ1"/>